<gene>
    <name evidence="8" type="ORF">Sangu_0427500</name>
</gene>
<reference evidence="8" key="2">
    <citation type="journal article" date="2024" name="Plant">
        <title>Genomic evolution and insights into agronomic trait innovations of Sesamum species.</title>
        <authorList>
            <person name="Miao H."/>
            <person name="Wang L."/>
            <person name="Qu L."/>
            <person name="Liu H."/>
            <person name="Sun Y."/>
            <person name="Le M."/>
            <person name="Wang Q."/>
            <person name="Wei S."/>
            <person name="Zheng Y."/>
            <person name="Lin W."/>
            <person name="Duan Y."/>
            <person name="Cao H."/>
            <person name="Xiong S."/>
            <person name="Wang X."/>
            <person name="Wei L."/>
            <person name="Li C."/>
            <person name="Ma Q."/>
            <person name="Ju M."/>
            <person name="Zhao R."/>
            <person name="Li G."/>
            <person name="Mu C."/>
            <person name="Tian Q."/>
            <person name="Mei H."/>
            <person name="Zhang T."/>
            <person name="Gao T."/>
            <person name="Zhang H."/>
        </authorList>
    </citation>
    <scope>NUCLEOTIDE SEQUENCE</scope>
    <source>
        <strain evidence="8">G01</strain>
    </source>
</reference>
<evidence type="ECO:0000256" key="3">
    <source>
        <dbReference type="ARBA" id="ARBA00022722"/>
    </source>
</evidence>
<keyword evidence="3" id="KW-0540">Nuclease</keyword>
<dbReference type="SUPFAM" id="SSF56672">
    <property type="entry name" value="DNA/RNA polymerases"/>
    <property type="match status" value="1"/>
</dbReference>
<dbReference type="PANTHER" id="PTHR37984:SF5">
    <property type="entry name" value="PROTEIN NYNRIN-LIKE"/>
    <property type="match status" value="1"/>
</dbReference>
<accession>A0AAW2QTR7</accession>
<dbReference type="Gene3D" id="3.10.20.370">
    <property type="match status" value="1"/>
</dbReference>
<evidence type="ECO:0000313" key="8">
    <source>
        <dbReference type="EMBL" id="KAL0371094.1"/>
    </source>
</evidence>
<keyword evidence="1" id="KW-0808">Transferase</keyword>
<comment type="caution">
    <text evidence="8">The sequence shown here is derived from an EMBL/GenBank/DDBJ whole genome shotgun (WGS) entry which is preliminary data.</text>
</comment>
<keyword evidence="2" id="KW-0548">Nucleotidyltransferase</keyword>
<dbReference type="GO" id="GO:0003964">
    <property type="term" value="F:RNA-directed DNA polymerase activity"/>
    <property type="evidence" value="ECO:0007669"/>
    <property type="project" value="UniProtKB-KW"/>
</dbReference>
<proteinExistence type="predicted"/>
<keyword evidence="5" id="KW-0378">Hydrolase</keyword>
<evidence type="ECO:0000256" key="1">
    <source>
        <dbReference type="ARBA" id="ARBA00022679"/>
    </source>
</evidence>
<dbReference type="InterPro" id="IPR043502">
    <property type="entry name" value="DNA/RNA_pol_sf"/>
</dbReference>
<protein>
    <submittedName>
        <fullName evidence="8">Retrovirus-related Pol polyprotein from transposon.6</fullName>
    </submittedName>
</protein>
<reference evidence="8" key="1">
    <citation type="submission" date="2020-06" db="EMBL/GenBank/DDBJ databases">
        <authorList>
            <person name="Li T."/>
            <person name="Hu X."/>
            <person name="Zhang T."/>
            <person name="Song X."/>
            <person name="Zhang H."/>
            <person name="Dai N."/>
            <person name="Sheng W."/>
            <person name="Hou X."/>
            <person name="Wei L."/>
        </authorList>
    </citation>
    <scope>NUCLEOTIDE SEQUENCE</scope>
    <source>
        <strain evidence="8">G01</strain>
        <tissue evidence="8">Leaf</tissue>
    </source>
</reference>
<keyword evidence="4" id="KW-0255">Endonuclease</keyword>
<organism evidence="8">
    <name type="scientific">Sesamum angustifolium</name>
    <dbReference type="NCBI Taxonomy" id="2727405"/>
    <lineage>
        <taxon>Eukaryota</taxon>
        <taxon>Viridiplantae</taxon>
        <taxon>Streptophyta</taxon>
        <taxon>Embryophyta</taxon>
        <taxon>Tracheophyta</taxon>
        <taxon>Spermatophyta</taxon>
        <taxon>Magnoliopsida</taxon>
        <taxon>eudicotyledons</taxon>
        <taxon>Gunneridae</taxon>
        <taxon>Pentapetalae</taxon>
        <taxon>asterids</taxon>
        <taxon>lamiids</taxon>
        <taxon>Lamiales</taxon>
        <taxon>Pedaliaceae</taxon>
        <taxon>Sesamum</taxon>
    </lineage>
</organism>
<name>A0AAW2QTR7_9LAMI</name>
<dbReference type="CDD" id="cd09274">
    <property type="entry name" value="RNase_HI_RT_Ty3"/>
    <property type="match status" value="1"/>
</dbReference>
<evidence type="ECO:0000256" key="6">
    <source>
        <dbReference type="ARBA" id="ARBA00022918"/>
    </source>
</evidence>
<feature type="domain" description="Reverse transcriptase RNase H-like" evidence="7">
    <location>
        <begin position="11"/>
        <end position="107"/>
    </location>
</feature>
<dbReference type="FunFam" id="3.10.20.370:FF:000001">
    <property type="entry name" value="Retrovirus-related Pol polyprotein from transposon 17.6-like protein"/>
    <property type="match status" value="1"/>
</dbReference>
<evidence type="ECO:0000256" key="2">
    <source>
        <dbReference type="ARBA" id="ARBA00022695"/>
    </source>
</evidence>
<dbReference type="InterPro" id="IPR050951">
    <property type="entry name" value="Retrovirus_Pol_polyprotein"/>
</dbReference>
<evidence type="ECO:0000259" key="7">
    <source>
        <dbReference type="Pfam" id="PF17917"/>
    </source>
</evidence>
<dbReference type="GO" id="GO:0016787">
    <property type="term" value="F:hydrolase activity"/>
    <property type="evidence" value="ECO:0007669"/>
    <property type="project" value="UniProtKB-KW"/>
</dbReference>
<dbReference type="EMBL" id="JACGWK010000002">
    <property type="protein sequence ID" value="KAL0371094.1"/>
    <property type="molecule type" value="Genomic_DNA"/>
</dbReference>
<evidence type="ECO:0000256" key="4">
    <source>
        <dbReference type="ARBA" id="ARBA00022759"/>
    </source>
</evidence>
<keyword evidence="6" id="KW-0695">RNA-directed DNA polymerase</keyword>
<sequence>MISAPVLALPDFTQHFVIEADACDKGIGAVLMQKQRPIAFLSNALSPRNQGLSVYEKEFLAILQAVQKWKHYVIGHHFIIKTDHQSLKHILEQRVDNALQQRWISKLLGLIMKSNINGKG</sequence>
<dbReference type="PANTHER" id="PTHR37984">
    <property type="entry name" value="PROTEIN CBG26694"/>
    <property type="match status" value="1"/>
</dbReference>
<dbReference type="Pfam" id="PF17917">
    <property type="entry name" value="RT_RNaseH"/>
    <property type="match status" value="1"/>
</dbReference>
<evidence type="ECO:0000256" key="5">
    <source>
        <dbReference type="ARBA" id="ARBA00022801"/>
    </source>
</evidence>
<dbReference type="GO" id="GO:0004519">
    <property type="term" value="F:endonuclease activity"/>
    <property type="evidence" value="ECO:0007669"/>
    <property type="project" value="UniProtKB-KW"/>
</dbReference>
<dbReference type="AlphaFoldDB" id="A0AAW2QTR7"/>
<dbReference type="InterPro" id="IPR041373">
    <property type="entry name" value="RT_RNaseH"/>
</dbReference>